<accession>A0A2N5ZK76</accession>
<reference evidence="3 4" key="1">
    <citation type="submission" date="2017-11" db="EMBL/GenBank/DDBJ databases">
        <title>Genome-resolved metagenomics identifies genetic mobility, metabolic interactions, and unexpected diversity in perchlorate-reducing communities.</title>
        <authorList>
            <person name="Barnum T.P."/>
            <person name="Figueroa I.A."/>
            <person name="Carlstrom C.I."/>
            <person name="Lucas L.N."/>
            <person name="Engelbrektson A.L."/>
            <person name="Coates J.D."/>
        </authorList>
    </citation>
    <scope>NUCLEOTIDE SEQUENCE [LARGE SCALE GENOMIC DNA]</scope>
    <source>
        <strain evidence="3">BM706</strain>
    </source>
</reference>
<dbReference type="GO" id="GO:0016491">
    <property type="term" value="F:oxidoreductase activity"/>
    <property type="evidence" value="ECO:0007669"/>
    <property type="project" value="UniProtKB-KW"/>
</dbReference>
<dbReference type="InterPro" id="IPR036291">
    <property type="entry name" value="NAD(P)-bd_dom_sf"/>
</dbReference>
<dbReference type="PRINTS" id="PR00080">
    <property type="entry name" value="SDRFAMILY"/>
</dbReference>
<evidence type="ECO:0000313" key="3">
    <source>
        <dbReference type="EMBL" id="PLX19100.1"/>
    </source>
</evidence>
<organism evidence="3 4">
    <name type="scientific">Muiribacterium halophilum</name>
    <dbReference type="NCBI Taxonomy" id="2053465"/>
    <lineage>
        <taxon>Bacteria</taxon>
        <taxon>Candidatus Muiribacteriota</taxon>
        <taxon>Candidatus Muiribacteriia</taxon>
        <taxon>Candidatus Muiribacteriales</taxon>
        <taxon>Candidatus Muiribacteriaceae</taxon>
        <taxon>Candidatus Muiribacterium</taxon>
    </lineage>
</organism>
<sequence>MYYIIVTGDSGSLGSKIAEKILSNTKFGVIGLSRSWKDKEVEKGKYLKFYADLSHPESIKDLFLNKFRKNNLKIYGLINNSAYAYDDLITNANIKKLSKMYYINVLSPMILIKYAIRDMLLNSTKGSIVNISSISTGTGYKGLSMYASTKGALESLENNVAREWGVKGIRCNTVAPGFMKTKMTKDIDEKDQKKIFKRNCLRKEIEIDYVAETVVFLVSEKSSSITGQTIRVDNGVI</sequence>
<keyword evidence="2" id="KW-0560">Oxidoreductase</keyword>
<evidence type="ECO:0000256" key="1">
    <source>
        <dbReference type="ARBA" id="ARBA00006484"/>
    </source>
</evidence>
<comment type="caution">
    <text evidence="3">The sequence shown here is derived from an EMBL/GenBank/DDBJ whole genome shotgun (WGS) entry which is preliminary data.</text>
</comment>
<dbReference type="SUPFAM" id="SSF51735">
    <property type="entry name" value="NAD(P)-binding Rossmann-fold domains"/>
    <property type="match status" value="1"/>
</dbReference>
<dbReference type="InterPro" id="IPR002347">
    <property type="entry name" value="SDR_fam"/>
</dbReference>
<dbReference type="Pfam" id="PF13561">
    <property type="entry name" value="adh_short_C2"/>
    <property type="match status" value="1"/>
</dbReference>
<dbReference type="PANTHER" id="PTHR24321">
    <property type="entry name" value="DEHYDROGENASES, SHORT CHAIN"/>
    <property type="match status" value="1"/>
</dbReference>
<comment type="similarity">
    <text evidence="1">Belongs to the short-chain dehydrogenases/reductases (SDR) family.</text>
</comment>
<dbReference type="Proteomes" id="UP000234857">
    <property type="component" value="Unassembled WGS sequence"/>
</dbReference>
<dbReference type="EMBL" id="PKTG01000041">
    <property type="protein sequence ID" value="PLX19100.1"/>
    <property type="molecule type" value="Genomic_DNA"/>
</dbReference>
<protein>
    <submittedName>
        <fullName evidence="3">3-oxoacyl-ACP reductase</fullName>
    </submittedName>
</protein>
<dbReference type="PRINTS" id="PR00081">
    <property type="entry name" value="GDHRDH"/>
</dbReference>
<evidence type="ECO:0000313" key="4">
    <source>
        <dbReference type="Proteomes" id="UP000234857"/>
    </source>
</evidence>
<dbReference type="PANTHER" id="PTHR24321:SF8">
    <property type="entry name" value="ESTRADIOL 17-BETA-DEHYDROGENASE 8-RELATED"/>
    <property type="match status" value="1"/>
</dbReference>
<dbReference type="AlphaFoldDB" id="A0A2N5ZK76"/>
<gene>
    <name evidence="3" type="ORF">C0601_02705</name>
</gene>
<dbReference type="CDD" id="cd05233">
    <property type="entry name" value="SDR_c"/>
    <property type="match status" value="1"/>
</dbReference>
<proteinExistence type="inferred from homology"/>
<dbReference type="Gene3D" id="3.40.50.720">
    <property type="entry name" value="NAD(P)-binding Rossmann-like Domain"/>
    <property type="match status" value="1"/>
</dbReference>
<dbReference type="InterPro" id="IPR020904">
    <property type="entry name" value="Sc_DH/Rdtase_CS"/>
</dbReference>
<name>A0A2N5ZK76_MUIH1</name>
<evidence type="ECO:0000256" key="2">
    <source>
        <dbReference type="ARBA" id="ARBA00023002"/>
    </source>
</evidence>
<dbReference type="PROSITE" id="PS00061">
    <property type="entry name" value="ADH_SHORT"/>
    <property type="match status" value="1"/>
</dbReference>